<dbReference type="SUPFAM" id="SSF46785">
    <property type="entry name" value="Winged helix' DNA-binding domain"/>
    <property type="match status" value="1"/>
</dbReference>
<dbReference type="Proteomes" id="UP001524944">
    <property type="component" value="Unassembled WGS sequence"/>
</dbReference>
<dbReference type="InterPro" id="IPR043135">
    <property type="entry name" value="Fur_C"/>
</dbReference>
<evidence type="ECO:0000256" key="1">
    <source>
        <dbReference type="ARBA" id="ARBA00007957"/>
    </source>
</evidence>
<gene>
    <name evidence="7" type="ORF">NVS47_02880</name>
</gene>
<dbReference type="EMBL" id="JANPWE010000001">
    <property type="protein sequence ID" value="MCR6544465.1"/>
    <property type="molecule type" value="Genomic_DNA"/>
</dbReference>
<comment type="similarity">
    <text evidence="1">Belongs to the Fur family.</text>
</comment>
<dbReference type="InterPro" id="IPR002481">
    <property type="entry name" value="FUR"/>
</dbReference>
<dbReference type="Gene3D" id="1.10.10.10">
    <property type="entry name" value="Winged helix-like DNA-binding domain superfamily/Winged helix DNA-binding domain"/>
    <property type="match status" value="1"/>
</dbReference>
<dbReference type="InterPro" id="IPR036388">
    <property type="entry name" value="WH-like_DNA-bd_sf"/>
</dbReference>
<keyword evidence="6" id="KW-0804">Transcription</keyword>
<sequence length="141" mass="16317">MKPLKRMTKQRKIILDVLQSTTCHPTADWIYEQARKELPDISLGTIYRNLQHLVQEEEIQELNYGSTFRRFDGNTGLHYHFVCRSCGQVMDVDMPVLRDLNGEAAQVVGGLVEDHRLEFYGICRSCLDKNQGIEEKKECLT</sequence>
<keyword evidence="3" id="KW-0862">Zinc</keyword>
<evidence type="ECO:0000256" key="6">
    <source>
        <dbReference type="ARBA" id="ARBA00023163"/>
    </source>
</evidence>
<name>A0ABT1Y2T4_9FIRM</name>
<evidence type="ECO:0000256" key="5">
    <source>
        <dbReference type="ARBA" id="ARBA00023125"/>
    </source>
</evidence>
<keyword evidence="4" id="KW-0805">Transcription regulation</keyword>
<protein>
    <submittedName>
        <fullName evidence="7">Transcriptional repressor</fullName>
    </submittedName>
</protein>
<proteinExistence type="inferred from homology"/>
<dbReference type="InterPro" id="IPR036390">
    <property type="entry name" value="WH_DNA-bd_sf"/>
</dbReference>
<keyword evidence="8" id="KW-1185">Reference proteome</keyword>
<dbReference type="PANTHER" id="PTHR33202:SF7">
    <property type="entry name" value="FERRIC UPTAKE REGULATION PROTEIN"/>
    <property type="match status" value="1"/>
</dbReference>
<dbReference type="CDD" id="cd07153">
    <property type="entry name" value="Fur_like"/>
    <property type="match status" value="1"/>
</dbReference>
<keyword evidence="5" id="KW-0238">DNA-binding</keyword>
<dbReference type="RefSeq" id="WP_242965417.1">
    <property type="nucleotide sequence ID" value="NZ_CP022121.1"/>
</dbReference>
<reference evidence="7 8" key="1">
    <citation type="submission" date="2022-08" db="EMBL/GenBank/DDBJ databases">
        <title>Proteogenomics of the novel Dehalobacterium formicoaceticum strain EZ94 highlights a key role of methyltransferases during anaerobic dichloromethane degradation.</title>
        <authorList>
            <person name="Wasmund K."/>
        </authorList>
    </citation>
    <scope>NUCLEOTIDE SEQUENCE [LARGE SCALE GENOMIC DNA]</scope>
    <source>
        <strain evidence="7 8">EZ94</strain>
    </source>
</reference>
<organism evidence="7 8">
    <name type="scientific">Dehalobacterium formicoaceticum</name>
    <dbReference type="NCBI Taxonomy" id="51515"/>
    <lineage>
        <taxon>Bacteria</taxon>
        <taxon>Bacillati</taxon>
        <taxon>Bacillota</taxon>
        <taxon>Clostridia</taxon>
        <taxon>Eubacteriales</taxon>
        <taxon>Peptococcaceae</taxon>
        <taxon>Dehalobacterium</taxon>
    </lineage>
</organism>
<evidence type="ECO:0000313" key="8">
    <source>
        <dbReference type="Proteomes" id="UP001524944"/>
    </source>
</evidence>
<evidence type="ECO:0000256" key="4">
    <source>
        <dbReference type="ARBA" id="ARBA00023015"/>
    </source>
</evidence>
<dbReference type="Gene3D" id="3.30.1490.190">
    <property type="match status" value="1"/>
</dbReference>
<evidence type="ECO:0000313" key="7">
    <source>
        <dbReference type="EMBL" id="MCR6544465.1"/>
    </source>
</evidence>
<dbReference type="Pfam" id="PF01475">
    <property type="entry name" value="FUR"/>
    <property type="match status" value="1"/>
</dbReference>
<evidence type="ECO:0000256" key="2">
    <source>
        <dbReference type="ARBA" id="ARBA00022491"/>
    </source>
</evidence>
<evidence type="ECO:0000256" key="3">
    <source>
        <dbReference type="ARBA" id="ARBA00022833"/>
    </source>
</evidence>
<dbReference type="PANTHER" id="PTHR33202">
    <property type="entry name" value="ZINC UPTAKE REGULATION PROTEIN"/>
    <property type="match status" value="1"/>
</dbReference>
<keyword evidence="2" id="KW-0678">Repressor</keyword>
<comment type="caution">
    <text evidence="7">The sequence shown here is derived from an EMBL/GenBank/DDBJ whole genome shotgun (WGS) entry which is preliminary data.</text>
</comment>
<accession>A0ABT1Y2T4</accession>